<keyword evidence="1 2" id="KW-0129">CBS domain</keyword>
<protein>
    <submittedName>
        <fullName evidence="4">Putative signal-transduction protein containing cAMP-binding and CBS domains</fullName>
    </submittedName>
</protein>
<dbReference type="Gene3D" id="3.10.580.10">
    <property type="entry name" value="CBS-domain"/>
    <property type="match status" value="1"/>
</dbReference>
<keyword evidence="5" id="KW-1185">Reference proteome</keyword>
<dbReference type="Pfam" id="PF00571">
    <property type="entry name" value="CBS"/>
    <property type="match status" value="2"/>
</dbReference>
<dbReference type="RefSeq" id="WP_009072921.1">
    <property type="nucleotide sequence ID" value="NZ_JH597768.1"/>
</dbReference>
<accession>H2C5U1</accession>
<dbReference type="EMBL" id="JH597768">
    <property type="protein sequence ID" value="EHP69168.1"/>
    <property type="molecule type" value="Genomic_DNA"/>
</dbReference>
<evidence type="ECO:0000256" key="1">
    <source>
        <dbReference type="ARBA" id="ARBA00023122"/>
    </source>
</evidence>
<reference evidence="4 5" key="1">
    <citation type="submission" date="2012-01" db="EMBL/GenBank/DDBJ databases">
        <title>Improved High-Quality Draft sequence of Metallosphaera yellowstonensis MK1.</title>
        <authorList>
            <consortium name="US DOE Joint Genome Institute"/>
            <person name="Lucas S."/>
            <person name="Han J."/>
            <person name="Cheng J.-F."/>
            <person name="Goodwin L."/>
            <person name="Pitluck S."/>
            <person name="Peters L."/>
            <person name="Teshima H."/>
            <person name="Detter J.C."/>
            <person name="Han C."/>
            <person name="Tapia R."/>
            <person name="Land M."/>
            <person name="Hauser L."/>
            <person name="Kyrpides N."/>
            <person name="Kozubal M."/>
            <person name="Macur R.E."/>
            <person name="Jay Z."/>
            <person name="Inskeep W."/>
            <person name="Woyke T."/>
        </authorList>
    </citation>
    <scope>NUCLEOTIDE SEQUENCE [LARGE SCALE GENOMIC DNA]</scope>
    <source>
        <strain evidence="4 5">MK1</strain>
    </source>
</reference>
<dbReference type="PROSITE" id="PS51371">
    <property type="entry name" value="CBS"/>
    <property type="match status" value="2"/>
</dbReference>
<dbReference type="PANTHER" id="PTHR43080">
    <property type="entry name" value="CBS DOMAIN-CONTAINING PROTEIN CBSX3, MITOCHONDRIAL"/>
    <property type="match status" value="1"/>
</dbReference>
<dbReference type="PANTHER" id="PTHR43080:SF2">
    <property type="entry name" value="CBS DOMAIN-CONTAINING PROTEIN"/>
    <property type="match status" value="1"/>
</dbReference>
<dbReference type="Proteomes" id="UP000003980">
    <property type="component" value="Unassembled WGS sequence"/>
</dbReference>
<dbReference type="AlphaFoldDB" id="H2C5U1"/>
<evidence type="ECO:0000313" key="5">
    <source>
        <dbReference type="Proteomes" id="UP000003980"/>
    </source>
</evidence>
<dbReference type="eggNOG" id="arCOG00606">
    <property type="taxonomic scope" value="Archaea"/>
</dbReference>
<dbReference type="SUPFAM" id="SSF54631">
    <property type="entry name" value="CBS-domain pair"/>
    <property type="match status" value="1"/>
</dbReference>
<evidence type="ECO:0000313" key="4">
    <source>
        <dbReference type="EMBL" id="EHP69168.1"/>
    </source>
</evidence>
<dbReference type="CDD" id="cd09836">
    <property type="entry name" value="CBS_pair_arch"/>
    <property type="match status" value="1"/>
</dbReference>
<feature type="domain" description="CBS" evidence="3">
    <location>
        <begin position="73"/>
        <end position="132"/>
    </location>
</feature>
<dbReference type="HOGENOM" id="CLU_040681_12_1_2"/>
<gene>
    <name evidence="4" type="ORF">MetMK1DRAFT_00019140</name>
</gene>
<dbReference type="SMART" id="SM00116">
    <property type="entry name" value="CBS"/>
    <property type="match status" value="2"/>
</dbReference>
<dbReference type="InterPro" id="IPR000644">
    <property type="entry name" value="CBS_dom"/>
</dbReference>
<name>H2C5U1_9CREN</name>
<dbReference type="InterPro" id="IPR046342">
    <property type="entry name" value="CBS_dom_sf"/>
</dbReference>
<dbReference type="OrthoDB" id="43333at2157"/>
<evidence type="ECO:0000259" key="3">
    <source>
        <dbReference type="PROSITE" id="PS51371"/>
    </source>
</evidence>
<dbReference type="InterPro" id="IPR051257">
    <property type="entry name" value="Diverse_CBS-Domain"/>
</dbReference>
<dbReference type="STRING" id="671065.MetMK1DRAFT_00019140"/>
<organism evidence="4 5">
    <name type="scientific">Metallosphaera yellowstonensis MK1</name>
    <dbReference type="NCBI Taxonomy" id="671065"/>
    <lineage>
        <taxon>Archaea</taxon>
        <taxon>Thermoproteota</taxon>
        <taxon>Thermoprotei</taxon>
        <taxon>Sulfolobales</taxon>
        <taxon>Sulfolobaceae</taxon>
        <taxon>Metallosphaera</taxon>
    </lineage>
</organism>
<sequence>MVSIVKHLISKNPVTLEKGTPAINAVKLMASNNMGSVIITEGGKLAGIITERDIIRGLARGISLDQPVEELGTTKNLVTVKEDDTIYTAVKKMAERNLRHLIVVDSKGNLVGVISVRDIIRESHVLKAISDVEREEFVGSD</sequence>
<feature type="domain" description="CBS" evidence="3">
    <location>
        <begin position="9"/>
        <end position="64"/>
    </location>
</feature>
<proteinExistence type="predicted"/>
<evidence type="ECO:0000256" key="2">
    <source>
        <dbReference type="PROSITE-ProRule" id="PRU00703"/>
    </source>
</evidence>